<dbReference type="AlphaFoldDB" id="A0A8J4Y600"/>
<organism evidence="2 3">
    <name type="scientific">Chionoecetes opilio</name>
    <name type="common">Atlantic snow crab</name>
    <name type="synonym">Cancer opilio</name>
    <dbReference type="NCBI Taxonomy" id="41210"/>
    <lineage>
        <taxon>Eukaryota</taxon>
        <taxon>Metazoa</taxon>
        <taxon>Ecdysozoa</taxon>
        <taxon>Arthropoda</taxon>
        <taxon>Crustacea</taxon>
        <taxon>Multicrustacea</taxon>
        <taxon>Malacostraca</taxon>
        <taxon>Eumalacostraca</taxon>
        <taxon>Eucarida</taxon>
        <taxon>Decapoda</taxon>
        <taxon>Pleocyemata</taxon>
        <taxon>Brachyura</taxon>
        <taxon>Eubrachyura</taxon>
        <taxon>Majoidea</taxon>
        <taxon>Majidae</taxon>
        <taxon>Chionoecetes</taxon>
    </lineage>
</organism>
<keyword evidence="3" id="KW-1185">Reference proteome</keyword>
<comment type="caution">
    <text evidence="2">The sequence shown here is derived from an EMBL/GenBank/DDBJ whole genome shotgun (WGS) entry which is preliminary data.</text>
</comment>
<gene>
    <name evidence="2" type="ORF">GWK47_046917</name>
</gene>
<name>A0A8J4Y600_CHIOP</name>
<evidence type="ECO:0000256" key="1">
    <source>
        <dbReference type="SAM" id="MobiDB-lite"/>
    </source>
</evidence>
<proteinExistence type="predicted"/>
<evidence type="ECO:0000313" key="2">
    <source>
        <dbReference type="EMBL" id="KAG0721207.1"/>
    </source>
</evidence>
<evidence type="ECO:0000313" key="3">
    <source>
        <dbReference type="Proteomes" id="UP000770661"/>
    </source>
</evidence>
<accession>A0A8J4Y600</accession>
<dbReference type="EMBL" id="JACEEZ010011550">
    <property type="protein sequence ID" value="KAG0721207.1"/>
    <property type="molecule type" value="Genomic_DNA"/>
</dbReference>
<dbReference type="Proteomes" id="UP000770661">
    <property type="component" value="Unassembled WGS sequence"/>
</dbReference>
<protein>
    <submittedName>
        <fullName evidence="2">Uncharacterized protein</fullName>
    </submittedName>
</protein>
<sequence>MRKPSRTCSKGGGSSPAQLPSPPLRKRLVHPWGLHRGFLQDQLTPPHHRGAGRSSAAMEGVRTYTWTTVAKCAPARLAITAHVLTHTRKTELRCDHCGKVFTL</sequence>
<reference evidence="2" key="1">
    <citation type="submission" date="2020-07" db="EMBL/GenBank/DDBJ databases">
        <title>The High-quality genome of the commercially important snow crab, Chionoecetes opilio.</title>
        <authorList>
            <person name="Jeong J.-H."/>
            <person name="Ryu S."/>
        </authorList>
    </citation>
    <scope>NUCLEOTIDE SEQUENCE</scope>
    <source>
        <strain evidence="2">MADBK_172401_WGS</strain>
        <tissue evidence="2">Digestive gland</tissue>
    </source>
</reference>
<feature type="region of interest" description="Disordered" evidence="1">
    <location>
        <begin position="1"/>
        <end position="25"/>
    </location>
</feature>